<dbReference type="Gene3D" id="3.30.200.20">
    <property type="entry name" value="Phosphorylase Kinase, domain 1"/>
    <property type="match status" value="1"/>
</dbReference>
<dbReference type="Pfam" id="PF00069">
    <property type="entry name" value="Pkinase"/>
    <property type="match status" value="1"/>
</dbReference>
<feature type="compositionally biased region" description="Polar residues" evidence="1">
    <location>
        <begin position="494"/>
        <end position="505"/>
    </location>
</feature>
<reference evidence="3 4" key="1">
    <citation type="submission" date="2023-05" db="EMBL/GenBank/DDBJ databases">
        <title>A 100% complete, gapless, phased diploid assembly of the Scenedesmus obliquus UTEX 3031 genome.</title>
        <authorList>
            <person name="Biondi T.C."/>
            <person name="Hanschen E.R."/>
            <person name="Kwon T."/>
            <person name="Eng W."/>
            <person name="Kruse C.P.S."/>
            <person name="Koehler S.I."/>
            <person name="Kunde Y."/>
            <person name="Gleasner C.D."/>
            <person name="You Mak K.T."/>
            <person name="Polle J."/>
            <person name="Hovde B.T."/>
            <person name="Starkenburg S.R."/>
        </authorList>
    </citation>
    <scope>NUCLEOTIDE SEQUENCE [LARGE SCALE GENOMIC DNA]</scope>
    <source>
        <strain evidence="3 4">DOE0152z</strain>
    </source>
</reference>
<feature type="region of interest" description="Disordered" evidence="1">
    <location>
        <begin position="792"/>
        <end position="814"/>
    </location>
</feature>
<protein>
    <recommendedName>
        <fullName evidence="2">Protein kinase domain-containing protein</fullName>
    </recommendedName>
</protein>
<evidence type="ECO:0000313" key="4">
    <source>
        <dbReference type="Proteomes" id="UP001244341"/>
    </source>
</evidence>
<dbReference type="Proteomes" id="UP001244341">
    <property type="component" value="Chromosome 4b"/>
</dbReference>
<feature type="region of interest" description="Disordered" evidence="1">
    <location>
        <begin position="1236"/>
        <end position="1262"/>
    </location>
</feature>
<dbReference type="EMBL" id="CP126211">
    <property type="protein sequence ID" value="WIA13154.1"/>
    <property type="molecule type" value="Genomic_DNA"/>
</dbReference>
<dbReference type="InterPro" id="IPR008271">
    <property type="entry name" value="Ser/Thr_kinase_AS"/>
</dbReference>
<dbReference type="SMART" id="SM00220">
    <property type="entry name" value="S_TKc"/>
    <property type="match status" value="1"/>
</dbReference>
<evidence type="ECO:0000256" key="1">
    <source>
        <dbReference type="SAM" id="MobiDB-lite"/>
    </source>
</evidence>
<feature type="region of interest" description="Disordered" evidence="1">
    <location>
        <begin position="471"/>
        <end position="527"/>
    </location>
</feature>
<keyword evidence="4" id="KW-1185">Reference proteome</keyword>
<feature type="region of interest" description="Disordered" evidence="1">
    <location>
        <begin position="403"/>
        <end position="424"/>
    </location>
</feature>
<feature type="domain" description="Protein kinase" evidence="2">
    <location>
        <begin position="965"/>
        <end position="1304"/>
    </location>
</feature>
<sequence length="1316" mass="137312">MQFRQRLLDICGSRRPGGSSSVYEECRDVLLLLHGYLRTAAIPHIAEAACVEMGRALAQVEHVLRASRVSLWAWPAVQAMDALVQVYAELAQQVASPLAVSHLLQMLGSQQAGGSNSSSLTGAASYSSDGTAAALLPSDTLQLVLDVLQQRLPAGHASARGSYAGEGTRGSAAAAGGYVHGTASACSSGAGSSTPAASSSRLGAARQAEGALEGPSGEAAQGNSIKAHCWQLLTAVLQLAAQWHASRPEAASAGNAAGQAGREALRLLVDLLLRQRGGRAYAVAQLDELDGSPAALPLQIEVLNFIASAFDVPNSYPLAVPQLAEFYVHYHLLHFTRHYYKLPTAPGQTVAACSKGHIRVLLALCRHTGGANLVRRRFLQLKVLDFLIRELSLEHSLLGRQQQHGAGSSSCATTPASTARSSARHTLRGLAAAGEGWTAAAAAAAGGCALQDEADAAEDVLTERGLSSLSSFGASQQAEHEEQHSGAAPAPAAEQQQCVATAATDSSKRRADACSPLPDRKHGRREQPYVSAAARMPGGNEGGEGSGDAYRPGFDLEEDFERIMEEEEAGGEGFWDLSSGCEDDGGSDCSSLIAAGYDEYKEEQEEQKPAPRKKMMLPPLRSAAAQGPDSSAMQRSCNDMAPPSSSEQQNLLGGVHRAVGAVAAAAVAEGAPVHTAGEAAAAAAAAGLAAAGGGASEDDDDSLCEEQRLDDAVGLHEEEYGQEQGLQEEHGSGSSHSIARSPGKRALVPHLNLPSSQHAMLQLASPSSSTTSSARFAAAPSLLAAATPLVTSRPPAHTHATSSRAAADAHTTPQAAAAAAAAAAAGGSTLRVRYESHRRSRAMYVDRELHVLCLELALHLLSSPSGMLDPLQLPQDPSDNALQHKVLVLLAHLSQPENAHIAQELADRAHTQMQPPAQPACSSHSIPGAAAAYSDSGAAVLSGLAACTLRLLKLLCPAMLGAGRLQLVGMISQGAFSEVQAATLLQDGKRISVAAKLVGSAENDASCFERVHNEVAILESLRGHACVVPLLDYGVLGGSRNNGLDPLHQQQQQQPQWVLVFPRYSGSLRAWRQARGAGLRQQELELYLRVFLQVASTVAALHACNVVHYDIKGDNLLLDTNSSSPSSSSSSSSSSRSSKLPFDVVLADFGDALMFDAAGSAFAQRHRGTELFSSPEMLLLHAGQQNAGHEQHDRRKHRGVGRAHDVWSLGCTLYELLTGRVLFEQEGVGRITSYAPSRAANSTSGPSSTAAGGGSSSSGGSVLNSREREALAGHPGLIELVEFMLVGDAHWRPGAPEVVCKAQLLLATVEASAASY</sequence>
<dbReference type="InterPro" id="IPR011009">
    <property type="entry name" value="Kinase-like_dom_sf"/>
</dbReference>
<dbReference type="PANTHER" id="PTHR44167">
    <property type="entry name" value="OVARIAN-SPECIFIC SERINE/THREONINE-PROTEIN KINASE LOK-RELATED"/>
    <property type="match status" value="1"/>
</dbReference>
<name>A0ABY8TVK3_TETOB</name>
<feature type="region of interest" description="Disordered" evidence="1">
    <location>
        <begin position="622"/>
        <end position="649"/>
    </location>
</feature>
<evidence type="ECO:0000313" key="3">
    <source>
        <dbReference type="EMBL" id="WIA13154.1"/>
    </source>
</evidence>
<gene>
    <name evidence="3" type="ORF">OEZ85_006746</name>
</gene>
<feature type="compositionally biased region" description="Polar residues" evidence="1">
    <location>
        <begin position="628"/>
        <end position="649"/>
    </location>
</feature>
<dbReference type="SUPFAM" id="SSF56112">
    <property type="entry name" value="Protein kinase-like (PK-like)"/>
    <property type="match status" value="1"/>
</dbReference>
<feature type="region of interest" description="Disordered" evidence="1">
    <location>
        <begin position="189"/>
        <end position="219"/>
    </location>
</feature>
<dbReference type="Gene3D" id="1.10.510.10">
    <property type="entry name" value="Transferase(Phosphotransferase) domain 1"/>
    <property type="match status" value="1"/>
</dbReference>
<feature type="compositionally biased region" description="Low complexity" evidence="1">
    <location>
        <begin position="189"/>
        <end position="200"/>
    </location>
</feature>
<evidence type="ECO:0000259" key="2">
    <source>
        <dbReference type="SMART" id="SM00220"/>
    </source>
</evidence>
<dbReference type="InterPro" id="IPR000719">
    <property type="entry name" value="Prot_kinase_dom"/>
</dbReference>
<dbReference type="PANTHER" id="PTHR44167:SF30">
    <property type="entry name" value="PHOSPHORYLASE KINASE"/>
    <property type="match status" value="1"/>
</dbReference>
<dbReference type="PROSITE" id="PS00108">
    <property type="entry name" value="PROTEIN_KINASE_ST"/>
    <property type="match status" value="1"/>
</dbReference>
<feature type="compositionally biased region" description="Low complexity" evidence="1">
    <location>
        <begin position="406"/>
        <end position="421"/>
    </location>
</feature>
<accession>A0ABY8TVK3</accession>
<proteinExistence type="predicted"/>
<organism evidence="3 4">
    <name type="scientific">Tetradesmus obliquus</name>
    <name type="common">Green alga</name>
    <name type="synonym">Acutodesmus obliquus</name>
    <dbReference type="NCBI Taxonomy" id="3088"/>
    <lineage>
        <taxon>Eukaryota</taxon>
        <taxon>Viridiplantae</taxon>
        <taxon>Chlorophyta</taxon>
        <taxon>core chlorophytes</taxon>
        <taxon>Chlorophyceae</taxon>
        <taxon>CS clade</taxon>
        <taxon>Sphaeropleales</taxon>
        <taxon>Scenedesmaceae</taxon>
        <taxon>Tetradesmus</taxon>
    </lineage>
</organism>
<feature type="region of interest" description="Disordered" evidence="1">
    <location>
        <begin position="720"/>
        <end position="741"/>
    </location>
</feature>
<feature type="compositionally biased region" description="Low complexity" evidence="1">
    <location>
        <begin position="797"/>
        <end position="814"/>
    </location>
</feature>